<protein>
    <submittedName>
        <fullName evidence="1">Uncharacterized protein</fullName>
    </submittedName>
</protein>
<gene>
    <name evidence="1" type="ORF">PSQ19_16675</name>
</gene>
<dbReference type="Proteomes" id="UP001220530">
    <property type="component" value="Chromosome"/>
</dbReference>
<accession>A0ABY7YMU2</accession>
<sequence length="47" mass="4833">MPLPTDRSVVAGDAEAIFLGNMETMYGVGHSGGMRGGFKGSVGFVLD</sequence>
<organism evidence="1 2">
    <name type="scientific">Devosia algicola</name>
    <dbReference type="NCBI Taxonomy" id="3026418"/>
    <lineage>
        <taxon>Bacteria</taxon>
        <taxon>Pseudomonadati</taxon>
        <taxon>Pseudomonadota</taxon>
        <taxon>Alphaproteobacteria</taxon>
        <taxon>Hyphomicrobiales</taxon>
        <taxon>Devosiaceae</taxon>
        <taxon>Devosia</taxon>
    </lineage>
</organism>
<dbReference type="EMBL" id="CP118246">
    <property type="protein sequence ID" value="WDR02250.1"/>
    <property type="molecule type" value="Genomic_DNA"/>
</dbReference>
<name>A0ABY7YMU2_9HYPH</name>
<keyword evidence="2" id="KW-1185">Reference proteome</keyword>
<reference evidence="1 2" key="1">
    <citation type="submission" date="2023-02" db="EMBL/GenBank/DDBJ databases">
        <title>Devosia algicola sp. nov., isolated from the phycosphere of marine algae.</title>
        <authorList>
            <person name="Kim J.M."/>
            <person name="Lee J.K."/>
            <person name="Choi B.J."/>
            <person name="Bayburt H."/>
            <person name="Jeon C.O."/>
        </authorList>
    </citation>
    <scope>NUCLEOTIDE SEQUENCE [LARGE SCALE GENOMIC DNA]</scope>
    <source>
        <strain evidence="1 2">G20-9</strain>
    </source>
</reference>
<evidence type="ECO:0000313" key="1">
    <source>
        <dbReference type="EMBL" id="WDR02250.1"/>
    </source>
</evidence>
<evidence type="ECO:0000313" key="2">
    <source>
        <dbReference type="Proteomes" id="UP001220530"/>
    </source>
</evidence>
<proteinExistence type="predicted"/>
<dbReference type="RefSeq" id="WP_282218655.1">
    <property type="nucleotide sequence ID" value="NZ_CP118246.1"/>
</dbReference>